<dbReference type="Proteomes" id="UP000014731">
    <property type="component" value="Segment"/>
</dbReference>
<dbReference type="KEGG" id="vg:16880970"/>
<dbReference type="OrthoDB" id="23977at10239"/>
<evidence type="ECO:0000313" key="2">
    <source>
        <dbReference type="Proteomes" id="UP000014731"/>
    </source>
</evidence>
<dbReference type="RefSeq" id="YP_008240879.1">
    <property type="nucleotide sequence ID" value="NC_021789.1"/>
</dbReference>
<sequence length="304" mass="32628">MKQTISIVLFFILSLGLNAQTVEGTVGSDGSLIPYNVSGGLDETAVDAKIETANALNISSLTSDRTIAKTDFGGIIKHTTTGTKRINIPTESVGVFEDDGVVSILANGGGKTIINHSNGVTIDRLQLEGKGKMGTIARNGSDNWLYWGSFEPYVNDNPEVYVFLNSLSKSNNTDSTTGLTEYQSTISSVLDGGIYVTQVESLNGSNIDRLLEGIPTTYGLVYEYEFEARSIEGAAISKHIRFSTVLENINITLSDAWTKYTGTFTADGTQMTFNAYTNRLSSGAVSGSIGDKLQVKNLSIKLVE</sequence>
<keyword evidence="2" id="KW-1185">Reference proteome</keyword>
<proteinExistence type="predicted"/>
<gene>
    <name evidence="1" type="ORF">Phi19:3_gp094</name>
</gene>
<reference evidence="2" key="2">
    <citation type="submission" date="2013-03" db="EMBL/GenBank/DDBJ databases">
        <title>The Cellulophaga phages: a novel, diverse, and globally ubiquitous model system.</title>
        <authorList>
            <person name="Holmfeldt K."/>
            <person name="Solonenko N."/>
            <person name="Shah M."/>
            <person name="Corrier K."/>
            <person name="Riemann L."/>
            <person name="VerBerkmoes N.C."/>
            <person name="Sullivan M.B."/>
        </authorList>
    </citation>
    <scope>NUCLEOTIDE SEQUENCE [LARGE SCALE GENOMIC DNA]</scope>
</reference>
<accession>R9ZZW0</accession>
<name>R9ZZW0_9CAUD</name>
<dbReference type="GeneID" id="16880970"/>
<organism evidence="1 2">
    <name type="scientific">Cellulophaga phage phi19:3</name>
    <dbReference type="NCBI Taxonomy" id="1327971"/>
    <lineage>
        <taxon>Viruses</taxon>
        <taxon>Duplodnaviria</taxon>
        <taxon>Heunggongvirae</taxon>
        <taxon>Uroviricota</taxon>
        <taxon>Caudoviricetes</taxon>
        <taxon>Pachyviridae</taxon>
        <taxon>Baltivirus</taxon>
        <taxon>Baltivirus phi19tres</taxon>
    </lineage>
</organism>
<reference evidence="1 2" key="1">
    <citation type="journal article" date="2013" name="Proc. Natl. Acad. Sci. U.S.A.">
        <title>Twelve previously unknown phage genera are ubiquitous in global oceans.</title>
        <authorList>
            <person name="Holmfeldt K."/>
            <person name="Solonenko N."/>
            <person name="Shah M."/>
            <person name="Corrier K."/>
            <person name="Riemann L."/>
            <person name="Verberkmoes N.C."/>
            <person name="Sullivan M.B."/>
        </authorList>
    </citation>
    <scope>NUCLEOTIDE SEQUENCE [LARGE SCALE GENOMIC DNA]</scope>
    <source>
        <strain evidence="1">Phi19:3</strain>
    </source>
</reference>
<evidence type="ECO:0000313" key="1">
    <source>
        <dbReference type="EMBL" id="AGO47498.1"/>
    </source>
</evidence>
<dbReference type="EMBL" id="KC821608">
    <property type="protein sequence ID" value="AGO47498.1"/>
    <property type="molecule type" value="Genomic_DNA"/>
</dbReference>
<dbReference type="Gene3D" id="2.60.120.260">
    <property type="entry name" value="Galactose-binding domain-like"/>
    <property type="match status" value="1"/>
</dbReference>
<protein>
    <submittedName>
        <fullName evidence="1">Structural protein</fullName>
    </submittedName>
</protein>